<feature type="region of interest" description="Disordered" evidence="1">
    <location>
        <begin position="68"/>
        <end position="94"/>
    </location>
</feature>
<dbReference type="Proteomes" id="UP000010091">
    <property type="component" value="Chromosome 6"/>
</dbReference>
<dbReference type="GeneID" id="23890458"/>
<keyword evidence="3" id="KW-1185">Reference proteome</keyword>
<name>J9VUU1_CRYN9</name>
<accession>J9VUU1</accession>
<dbReference type="KEGG" id="cng:CNAG_07633"/>
<dbReference type="EMBL" id="CP003825">
    <property type="protein sequence ID" value="AFR95460.1"/>
    <property type="molecule type" value="Genomic_DNA"/>
</dbReference>
<feature type="region of interest" description="Disordered" evidence="1">
    <location>
        <begin position="1"/>
        <end position="31"/>
    </location>
</feature>
<reference evidence="2 3" key="1">
    <citation type="journal article" date="2014" name="PLoS Genet.">
        <title>Analysis of the genome and transcriptome of Cryptococcus neoformans var. grubii reveals complex RNA expression and microevolution leading to virulence attenuation.</title>
        <authorList>
            <person name="Janbon G."/>
            <person name="Ormerod K.L."/>
            <person name="Paulet D."/>
            <person name="Byrnes E.J.III."/>
            <person name="Yadav V."/>
            <person name="Chatterjee G."/>
            <person name="Mullapudi N."/>
            <person name="Hon C.C."/>
            <person name="Billmyre R.B."/>
            <person name="Brunel F."/>
            <person name="Bahn Y.S."/>
            <person name="Chen W."/>
            <person name="Chen Y."/>
            <person name="Chow E.W."/>
            <person name="Coppee J.Y."/>
            <person name="Floyd-Averette A."/>
            <person name="Gaillardin C."/>
            <person name="Gerik K.J."/>
            <person name="Goldberg J."/>
            <person name="Gonzalez-Hilarion S."/>
            <person name="Gujja S."/>
            <person name="Hamlin J.L."/>
            <person name="Hsueh Y.P."/>
            <person name="Ianiri G."/>
            <person name="Jones S."/>
            <person name="Kodira C.D."/>
            <person name="Kozubowski L."/>
            <person name="Lam W."/>
            <person name="Marra M."/>
            <person name="Mesner L.D."/>
            <person name="Mieczkowski P.A."/>
            <person name="Moyrand F."/>
            <person name="Nielsen K."/>
            <person name="Proux C."/>
            <person name="Rossignol T."/>
            <person name="Schein J.E."/>
            <person name="Sun S."/>
            <person name="Wollschlaeger C."/>
            <person name="Wood I.A."/>
            <person name="Zeng Q."/>
            <person name="Neuveglise C."/>
            <person name="Newlon C.S."/>
            <person name="Perfect J.R."/>
            <person name="Lodge J.K."/>
            <person name="Idnurm A."/>
            <person name="Stajich J.E."/>
            <person name="Kronstad J.W."/>
            <person name="Sanyal K."/>
            <person name="Heitman J."/>
            <person name="Fraser J.A."/>
            <person name="Cuomo C.A."/>
            <person name="Dietrich F.S."/>
        </authorList>
    </citation>
    <scope>NUCLEOTIDE SEQUENCE [LARGE SCALE GENOMIC DNA]</scope>
    <source>
        <strain evidence="3">H99 / ATCC 208821 / CBS 10515 / FGSC 9487</strain>
    </source>
</reference>
<dbReference type="HOGENOM" id="CLU_2386081_0_0_1"/>
<evidence type="ECO:0000256" key="1">
    <source>
        <dbReference type="SAM" id="MobiDB-lite"/>
    </source>
</evidence>
<gene>
    <name evidence="2" type="ORF">CNAG_07633</name>
</gene>
<evidence type="ECO:0000313" key="3">
    <source>
        <dbReference type="Proteomes" id="UP000010091"/>
    </source>
</evidence>
<dbReference type="RefSeq" id="XP_012050243.1">
    <property type="nucleotide sequence ID" value="XM_012194853.1"/>
</dbReference>
<protein>
    <submittedName>
        <fullName evidence="2">Uncharacterized protein</fullName>
    </submittedName>
</protein>
<sequence>MSVSDVLRTRRPRRSDLDFSGLGIDHPSKNSMGNLPHLLHKIIPPTFVSLTHHHICVRSPPISTFCGIRRGRGSEASQSRAKGKDSRPKYGRGK</sequence>
<organism evidence="2 3">
    <name type="scientific">Cryptococcus neoformans (strain H99 / ATCC 208821 / CBS 10515 / FGSC 9487)</name>
    <name type="common">Cryptococcus neoformans var. grubii serotype A</name>
    <dbReference type="NCBI Taxonomy" id="235443"/>
    <lineage>
        <taxon>Eukaryota</taxon>
        <taxon>Fungi</taxon>
        <taxon>Dikarya</taxon>
        <taxon>Basidiomycota</taxon>
        <taxon>Agaricomycotina</taxon>
        <taxon>Tremellomycetes</taxon>
        <taxon>Tremellales</taxon>
        <taxon>Cryptococcaceae</taxon>
        <taxon>Cryptococcus</taxon>
        <taxon>Cryptococcus neoformans species complex</taxon>
    </lineage>
</organism>
<dbReference type="AlphaFoldDB" id="J9VUU1"/>
<proteinExistence type="predicted"/>
<evidence type="ECO:0000313" key="2">
    <source>
        <dbReference type="EMBL" id="AFR95460.1"/>
    </source>
</evidence>
<dbReference type="VEuPathDB" id="FungiDB:CNAG_07633"/>